<feature type="transmembrane region" description="Helical" evidence="1">
    <location>
        <begin position="7"/>
        <end position="27"/>
    </location>
</feature>
<protein>
    <submittedName>
        <fullName evidence="2">Uncharacterized protein</fullName>
    </submittedName>
</protein>
<dbReference type="Proteomes" id="UP000250831">
    <property type="component" value="Unassembled WGS sequence"/>
</dbReference>
<feature type="transmembrane region" description="Helical" evidence="1">
    <location>
        <begin position="47"/>
        <end position="70"/>
    </location>
</feature>
<keyword evidence="3" id="KW-1185">Reference proteome</keyword>
<accession>A0A363NT38</accession>
<gene>
    <name evidence="2" type="ORF">DCO56_10985</name>
</gene>
<name>A0A363NT38_9SPHI</name>
<proteinExistence type="predicted"/>
<keyword evidence="1" id="KW-0472">Membrane</keyword>
<dbReference type="OrthoDB" id="710029at2"/>
<keyword evidence="1" id="KW-0812">Transmembrane</keyword>
<reference evidence="2 3" key="1">
    <citation type="submission" date="2018-04" db="EMBL/GenBank/DDBJ databases">
        <title>Sphingobacterium sp. M46 Genome.</title>
        <authorList>
            <person name="Cheng J."/>
            <person name="Li Y."/>
        </authorList>
    </citation>
    <scope>NUCLEOTIDE SEQUENCE [LARGE SCALE GENOMIC DNA]</scope>
    <source>
        <strain evidence="2 3">M46</strain>
    </source>
</reference>
<sequence>MKKTIFQFWLVNILISITLSVLYRIVINDLNSADNTLFERFMSILDLLINLGLSTVYLVVIVFSSLSFFLNQIEKIRYNYLLSFLTFSGIPFFCVLVLGAEVLINYYRYDIVLPPLKLLLLFSIVYLTCTVVEFLLFRKKSRKDI</sequence>
<evidence type="ECO:0000313" key="2">
    <source>
        <dbReference type="EMBL" id="PUV23903.1"/>
    </source>
</evidence>
<keyword evidence="1" id="KW-1133">Transmembrane helix</keyword>
<evidence type="ECO:0000313" key="3">
    <source>
        <dbReference type="Proteomes" id="UP000250831"/>
    </source>
</evidence>
<organism evidence="2 3">
    <name type="scientific">Sphingobacterium athyrii</name>
    <dbReference type="NCBI Taxonomy" id="2152717"/>
    <lineage>
        <taxon>Bacteria</taxon>
        <taxon>Pseudomonadati</taxon>
        <taxon>Bacteroidota</taxon>
        <taxon>Sphingobacteriia</taxon>
        <taxon>Sphingobacteriales</taxon>
        <taxon>Sphingobacteriaceae</taxon>
        <taxon>Sphingobacterium</taxon>
    </lineage>
</organism>
<dbReference type="EMBL" id="QCXX01000003">
    <property type="protein sequence ID" value="PUV23903.1"/>
    <property type="molecule type" value="Genomic_DNA"/>
</dbReference>
<feature type="transmembrane region" description="Helical" evidence="1">
    <location>
        <begin position="82"/>
        <end position="106"/>
    </location>
</feature>
<feature type="transmembrane region" description="Helical" evidence="1">
    <location>
        <begin position="118"/>
        <end position="137"/>
    </location>
</feature>
<evidence type="ECO:0000256" key="1">
    <source>
        <dbReference type="SAM" id="Phobius"/>
    </source>
</evidence>
<comment type="caution">
    <text evidence="2">The sequence shown here is derived from an EMBL/GenBank/DDBJ whole genome shotgun (WGS) entry which is preliminary data.</text>
</comment>
<dbReference type="AlphaFoldDB" id="A0A363NT38"/>